<dbReference type="Proteomes" id="UP000243498">
    <property type="component" value="Unassembled WGS sequence"/>
</dbReference>
<gene>
    <name evidence="11" type="ORF">NOR_02412</name>
</gene>
<dbReference type="InterPro" id="IPR052287">
    <property type="entry name" value="NHEJ_factor"/>
</dbReference>
<sequence length="533" mass="58255">MDSEKLGTWRTLPLPASSTIPVLLVSFGIGTSSYVIHVSDMANIWVERLDRKSICMRGWSENISIDPSETAENMAKFLSCLRTALDPNQTGHPETSLTLAPADSSSASEDSLVLKIICPIPGLDALKWPIYLKKQSASTVATNLVLPLVQANLDRKNEVQTLIQKIADKDAVITKLLDKLEAMGTGLEHVFTTLSGRKRFTRAAAEDRIKGLATFNERGWKRELESNDCGPSSVNELIQHVFGDTGLDFRSTLEVDKSPELDKWWHDFSPTTQSPQRKEPKASAPKRQIVTPPPQPSDYDDDDFQVQCTPPRLRSATKDVATTSVRPTDDASTDEEDDSVLDSNPPPVLSDHTRQSETTRSGISRLGVIGGKRQPASPRSLPSAPKSKTAKPPVDDGETASESSDDEATAAVTTSSPVLSPEKSPSKKAGLGRIGRVAMNASPIQAPEARLSPNDNDRGPKKFGTIGGKVSKLEKQEHEDTLRGRSVTRRTNSPTGEQARETSEERADRNRAELKRELERKAAAGPAKKKRRF</sequence>
<feature type="domain" description="XLF-like coiled-coil region" evidence="10">
    <location>
        <begin position="136"/>
        <end position="188"/>
    </location>
</feature>
<dbReference type="GO" id="GO:0006303">
    <property type="term" value="P:double-strand break repair via nonhomologous end joining"/>
    <property type="evidence" value="ECO:0007669"/>
    <property type="project" value="TreeGrafter"/>
</dbReference>
<dbReference type="GO" id="GO:0032807">
    <property type="term" value="C:DNA ligase IV complex"/>
    <property type="evidence" value="ECO:0007669"/>
    <property type="project" value="TreeGrafter"/>
</dbReference>
<feature type="region of interest" description="Disordered" evidence="8">
    <location>
        <begin position="263"/>
        <end position="533"/>
    </location>
</feature>
<evidence type="ECO:0000259" key="9">
    <source>
        <dbReference type="Pfam" id="PF09302"/>
    </source>
</evidence>
<evidence type="ECO:0000259" key="10">
    <source>
        <dbReference type="Pfam" id="PF21928"/>
    </source>
</evidence>
<evidence type="ECO:0000256" key="4">
    <source>
        <dbReference type="ARBA" id="ARBA00023204"/>
    </source>
</evidence>
<feature type="domain" description="XLF-like N-terminal" evidence="9">
    <location>
        <begin position="9"/>
        <end position="134"/>
    </location>
</feature>
<dbReference type="CDD" id="cd22285">
    <property type="entry name" value="HD_XLF_N"/>
    <property type="match status" value="1"/>
</dbReference>
<keyword evidence="3" id="KW-0238">DNA-binding</keyword>
<keyword evidence="4" id="KW-0234">DNA repair</keyword>
<evidence type="ECO:0000256" key="2">
    <source>
        <dbReference type="ARBA" id="ARBA00022763"/>
    </source>
</evidence>
<dbReference type="AlphaFoldDB" id="A0A167HHJ5"/>
<feature type="compositionally biased region" description="Basic and acidic residues" evidence="8">
    <location>
        <begin position="471"/>
        <end position="483"/>
    </location>
</feature>
<dbReference type="Gene3D" id="2.170.210.10">
    <property type="entry name" value="DNA double-strand break repair and VJ recombination XRCC4, N-terminal"/>
    <property type="match status" value="1"/>
</dbReference>
<accession>A0A167HHJ5</accession>
<evidence type="ECO:0000256" key="6">
    <source>
        <dbReference type="ARBA" id="ARBA00025747"/>
    </source>
</evidence>
<dbReference type="Pfam" id="PF21928">
    <property type="entry name" value="XLF_CC"/>
    <property type="match status" value="1"/>
</dbReference>
<evidence type="ECO:0000256" key="7">
    <source>
        <dbReference type="ARBA" id="ARBA00044529"/>
    </source>
</evidence>
<dbReference type="InterPro" id="IPR038051">
    <property type="entry name" value="XRCC4-like_N_sf"/>
</dbReference>
<comment type="caution">
    <text evidence="11">The sequence shown here is derived from an EMBL/GenBank/DDBJ whole genome shotgun (WGS) entry which is preliminary data.</text>
</comment>
<dbReference type="InterPro" id="IPR053829">
    <property type="entry name" value="XLF-like_CC"/>
</dbReference>
<dbReference type="InterPro" id="IPR015381">
    <property type="entry name" value="XLF-like_N"/>
</dbReference>
<evidence type="ECO:0000256" key="8">
    <source>
        <dbReference type="SAM" id="MobiDB-lite"/>
    </source>
</evidence>
<dbReference type="OrthoDB" id="2155935at2759"/>
<dbReference type="PANTHER" id="PTHR32235:SF1">
    <property type="entry name" value="NON-HOMOLOGOUS END-JOINING FACTOR 1"/>
    <property type="match status" value="1"/>
</dbReference>
<dbReference type="GO" id="GO:0045027">
    <property type="term" value="F:DNA end binding"/>
    <property type="evidence" value="ECO:0007669"/>
    <property type="project" value="TreeGrafter"/>
</dbReference>
<comment type="subcellular location">
    <subcellularLocation>
        <location evidence="1">Nucleus</location>
    </subcellularLocation>
</comment>
<evidence type="ECO:0000256" key="1">
    <source>
        <dbReference type="ARBA" id="ARBA00004123"/>
    </source>
</evidence>
<reference evidence="11 12" key="1">
    <citation type="journal article" date="2016" name="Genome Biol. Evol.">
        <title>Divergent and convergent evolution of fungal pathogenicity.</title>
        <authorList>
            <person name="Shang Y."/>
            <person name="Xiao G."/>
            <person name="Zheng P."/>
            <person name="Cen K."/>
            <person name="Zhan S."/>
            <person name="Wang C."/>
        </authorList>
    </citation>
    <scope>NUCLEOTIDE SEQUENCE [LARGE SCALE GENOMIC DNA]</scope>
    <source>
        <strain evidence="11 12">RCEF 4871</strain>
    </source>
</reference>
<keyword evidence="12" id="KW-1185">Reference proteome</keyword>
<feature type="compositionally biased region" description="Basic and acidic residues" evidence="8">
    <location>
        <begin position="498"/>
        <end position="522"/>
    </location>
</feature>
<keyword evidence="2" id="KW-0227">DNA damage</keyword>
<protein>
    <recommendedName>
        <fullName evidence="7">Non-homologous end-joining factor 1</fullName>
    </recommendedName>
</protein>
<name>A0A167HHJ5_METRR</name>
<keyword evidence="5" id="KW-0539">Nucleus</keyword>
<comment type="similarity">
    <text evidence="6">Belongs to the XRCC4-XLF family. XLF subfamily.</text>
</comment>
<proteinExistence type="inferred from homology"/>
<feature type="compositionally biased region" description="Acidic residues" evidence="8">
    <location>
        <begin position="331"/>
        <end position="340"/>
    </location>
</feature>
<evidence type="ECO:0000256" key="3">
    <source>
        <dbReference type="ARBA" id="ARBA00023125"/>
    </source>
</evidence>
<dbReference type="EMBL" id="AZHC01000005">
    <property type="protein sequence ID" value="OAA47922.1"/>
    <property type="molecule type" value="Genomic_DNA"/>
</dbReference>
<dbReference type="Pfam" id="PF09302">
    <property type="entry name" value="XLF"/>
    <property type="match status" value="1"/>
</dbReference>
<evidence type="ECO:0000313" key="11">
    <source>
        <dbReference type="EMBL" id="OAA47922.1"/>
    </source>
</evidence>
<evidence type="ECO:0000256" key="5">
    <source>
        <dbReference type="ARBA" id="ARBA00023242"/>
    </source>
</evidence>
<dbReference type="PANTHER" id="PTHR32235">
    <property type="entry name" value="NON-HOMOLOGOUS END-JOINING FACTOR 1"/>
    <property type="match status" value="1"/>
</dbReference>
<organism evidence="11 12">
    <name type="scientific">Metarhizium rileyi (strain RCEF 4871)</name>
    <name type="common">Nomuraea rileyi</name>
    <dbReference type="NCBI Taxonomy" id="1649241"/>
    <lineage>
        <taxon>Eukaryota</taxon>
        <taxon>Fungi</taxon>
        <taxon>Dikarya</taxon>
        <taxon>Ascomycota</taxon>
        <taxon>Pezizomycotina</taxon>
        <taxon>Sordariomycetes</taxon>
        <taxon>Hypocreomycetidae</taxon>
        <taxon>Hypocreales</taxon>
        <taxon>Clavicipitaceae</taxon>
        <taxon>Metarhizium</taxon>
    </lineage>
</organism>
<evidence type="ECO:0000313" key="12">
    <source>
        <dbReference type="Proteomes" id="UP000243498"/>
    </source>
</evidence>
<feature type="compositionally biased region" description="Acidic residues" evidence="8">
    <location>
        <begin position="395"/>
        <end position="408"/>
    </location>
</feature>
<dbReference type="OMA" id="IKGVAPF"/>
<dbReference type="STRING" id="1081105.A0A167HHJ5"/>
<feature type="compositionally biased region" description="Low complexity" evidence="8">
    <location>
        <begin position="382"/>
        <end position="392"/>
    </location>
</feature>